<evidence type="ECO:0008006" key="3">
    <source>
        <dbReference type="Google" id="ProtNLM"/>
    </source>
</evidence>
<dbReference type="Proteomes" id="UP001306950">
    <property type="component" value="Unassembled WGS sequence"/>
</dbReference>
<evidence type="ECO:0000313" key="2">
    <source>
        <dbReference type="Proteomes" id="UP001306950"/>
    </source>
</evidence>
<gene>
    <name evidence="1" type="ORF">V3851_21030</name>
</gene>
<proteinExistence type="predicted"/>
<organism evidence="1 2">
    <name type="scientific">Paenibacillus haidiansis</name>
    <dbReference type="NCBI Taxonomy" id="1574488"/>
    <lineage>
        <taxon>Bacteria</taxon>
        <taxon>Bacillati</taxon>
        <taxon>Bacillota</taxon>
        <taxon>Bacilli</taxon>
        <taxon>Bacillales</taxon>
        <taxon>Paenibacillaceae</taxon>
        <taxon>Paenibacillus</taxon>
    </lineage>
</organism>
<dbReference type="EMBL" id="JAZHPZ010000014">
    <property type="protein sequence ID" value="MEF2968321.1"/>
    <property type="molecule type" value="Genomic_DNA"/>
</dbReference>
<dbReference type="InterPro" id="IPR027417">
    <property type="entry name" value="P-loop_NTPase"/>
</dbReference>
<reference evidence="1 2" key="1">
    <citation type="submission" date="2024-02" db="EMBL/GenBank/DDBJ databases">
        <title>A nitrogen-fixing paenibacillus bacterium.</title>
        <authorList>
            <person name="Zhang W.L."/>
            <person name="Chen S.F."/>
        </authorList>
    </citation>
    <scope>NUCLEOTIDE SEQUENCE [LARGE SCALE GENOMIC DNA]</scope>
    <source>
        <strain evidence="1 2">M1</strain>
    </source>
</reference>
<dbReference type="SUPFAM" id="SSF52540">
    <property type="entry name" value="P-loop containing nucleoside triphosphate hydrolases"/>
    <property type="match status" value="1"/>
</dbReference>
<accession>A0ABU7VX89</accession>
<name>A0ABU7VX89_9BACL</name>
<protein>
    <recommendedName>
        <fullName evidence="3">Helicase C-terminal domain-containing protein</fullName>
    </recommendedName>
</protein>
<dbReference type="Gene3D" id="3.40.50.300">
    <property type="entry name" value="P-loop containing nucleotide triphosphate hydrolases"/>
    <property type="match status" value="1"/>
</dbReference>
<sequence length="148" mass="17282">MITGDRVSVQKRKAIVKELQKHPDAILLSTQQSLSSSMNIGFIDKVIIAELSWNDASMSQYYFRFIRFNSENDKEVHFVTYESSIESNLLGLILAKERLNLFMKNQELDDEELYDKYGVHFNLLDQLMVKERDKDGNVSIRWGKQMIV</sequence>
<dbReference type="RefSeq" id="WP_178075800.1">
    <property type="nucleotide sequence ID" value="NZ_JAZHPZ010000014.1"/>
</dbReference>
<comment type="caution">
    <text evidence="1">The sequence shown here is derived from an EMBL/GenBank/DDBJ whole genome shotgun (WGS) entry which is preliminary data.</text>
</comment>
<evidence type="ECO:0000313" key="1">
    <source>
        <dbReference type="EMBL" id="MEF2968321.1"/>
    </source>
</evidence>
<keyword evidence="2" id="KW-1185">Reference proteome</keyword>